<dbReference type="SUPFAM" id="SSF51182">
    <property type="entry name" value="RmlC-like cupins"/>
    <property type="match status" value="1"/>
</dbReference>
<feature type="signal peptide" evidence="2">
    <location>
        <begin position="1"/>
        <end position="24"/>
    </location>
</feature>
<proteinExistence type="predicted"/>
<dbReference type="AlphaFoldDB" id="A0A8S0QGX6"/>
<dbReference type="InterPro" id="IPR014710">
    <property type="entry name" value="RmlC-like_jellyroll"/>
</dbReference>
<name>A0A8S0QGX6_OLEEU</name>
<dbReference type="CDD" id="cd02244">
    <property type="entry name" value="cupin_7S_vicilin-like_N"/>
    <property type="match status" value="1"/>
</dbReference>
<dbReference type="InterPro" id="IPR050253">
    <property type="entry name" value="Seed_Storage-Functional"/>
</dbReference>
<dbReference type="InterPro" id="IPR011051">
    <property type="entry name" value="RmlC_Cupin_sf"/>
</dbReference>
<reference evidence="4 5" key="1">
    <citation type="submission" date="2019-12" db="EMBL/GenBank/DDBJ databases">
        <authorList>
            <person name="Alioto T."/>
            <person name="Alioto T."/>
            <person name="Gomez Garrido J."/>
        </authorList>
    </citation>
    <scope>NUCLEOTIDE SEQUENCE [LARGE SCALE GENOMIC DNA]</scope>
</reference>
<dbReference type="PANTHER" id="PTHR31189:SF2">
    <property type="entry name" value="RMLC-LIKE CUPINS SUPERFAMILY PROTEIN"/>
    <property type="match status" value="1"/>
</dbReference>
<evidence type="ECO:0000259" key="3">
    <source>
        <dbReference type="SMART" id="SM00835"/>
    </source>
</evidence>
<feature type="chain" id="PRO_5035906293" evidence="2">
    <location>
        <begin position="25"/>
        <end position="337"/>
    </location>
</feature>
<comment type="caution">
    <text evidence="4">The sequence shown here is derived from an EMBL/GenBank/DDBJ whole genome shotgun (WGS) entry which is preliminary data.</text>
</comment>
<feature type="region of interest" description="Disordered" evidence="1">
    <location>
        <begin position="29"/>
        <end position="48"/>
    </location>
</feature>
<dbReference type="EMBL" id="CACTIH010001873">
    <property type="protein sequence ID" value="CAA2966997.1"/>
    <property type="molecule type" value="Genomic_DNA"/>
</dbReference>
<evidence type="ECO:0000256" key="1">
    <source>
        <dbReference type="SAM" id="MobiDB-lite"/>
    </source>
</evidence>
<keyword evidence="2" id="KW-0732">Signal</keyword>
<keyword evidence="5" id="KW-1185">Reference proteome</keyword>
<feature type="compositionally biased region" description="Acidic residues" evidence="1">
    <location>
        <begin position="29"/>
        <end position="41"/>
    </location>
</feature>
<gene>
    <name evidence="4" type="ORF">OLEA9_A036274</name>
</gene>
<dbReference type="PANTHER" id="PTHR31189">
    <property type="entry name" value="OS03G0336100 PROTEIN-RELATED"/>
    <property type="match status" value="1"/>
</dbReference>
<evidence type="ECO:0000313" key="4">
    <source>
        <dbReference type="EMBL" id="CAA2966997.1"/>
    </source>
</evidence>
<feature type="domain" description="Cupin type-1" evidence="3">
    <location>
        <begin position="55"/>
        <end position="209"/>
    </location>
</feature>
<dbReference type="Gramene" id="OE9A036274T1">
    <property type="protein sequence ID" value="OE9A036274C1"/>
    <property type="gene ID" value="OE9A036274"/>
</dbReference>
<sequence length="337" mass="37271">MGRRWALFLLVVVVCCALVAGVGGNEDDWRWEEEEGGEGSGEEGGAGRPEGVDWFLLQDSKQVVKTDAGKMSVVRGFGGKYMKSPMHIGYINMEPKSLFIPQYLDSSLILFIREGEAKIGHIYKDEVVEKHLRAGDIHRIEAGLAFYLINTEEGRTLNTICSIDSSKSLEWRAFKSFFIGGGTYPMSILSGFYPLKLSTAFNVSVAKLKELLTRQQAGPIISLSNSHSPSIWTGFFGPRASSETGSLKESCSFEERQKRTKSTKKSDYWPLGKLDTGIYLVNLSTGSMMAPHINPRVTLKPASVLGGDKLLLRTIRGPEFANAFRVSEERLSKILNS</sequence>
<protein>
    <submittedName>
        <fullName evidence="4">Vicilin-like seed storage At2g28490</fullName>
    </submittedName>
</protein>
<evidence type="ECO:0000313" key="5">
    <source>
        <dbReference type="Proteomes" id="UP000594638"/>
    </source>
</evidence>
<dbReference type="SMART" id="SM00835">
    <property type="entry name" value="Cupin_1"/>
    <property type="match status" value="1"/>
</dbReference>
<evidence type="ECO:0000256" key="2">
    <source>
        <dbReference type="SAM" id="SignalP"/>
    </source>
</evidence>
<organism evidence="4 5">
    <name type="scientific">Olea europaea subsp. europaea</name>
    <dbReference type="NCBI Taxonomy" id="158383"/>
    <lineage>
        <taxon>Eukaryota</taxon>
        <taxon>Viridiplantae</taxon>
        <taxon>Streptophyta</taxon>
        <taxon>Embryophyta</taxon>
        <taxon>Tracheophyta</taxon>
        <taxon>Spermatophyta</taxon>
        <taxon>Magnoliopsida</taxon>
        <taxon>eudicotyledons</taxon>
        <taxon>Gunneridae</taxon>
        <taxon>Pentapetalae</taxon>
        <taxon>asterids</taxon>
        <taxon>lamiids</taxon>
        <taxon>Lamiales</taxon>
        <taxon>Oleaceae</taxon>
        <taxon>Oleeae</taxon>
        <taxon>Olea</taxon>
    </lineage>
</organism>
<dbReference type="InterPro" id="IPR006045">
    <property type="entry name" value="Cupin_1"/>
</dbReference>
<dbReference type="OrthoDB" id="1722060at2759"/>
<dbReference type="Gene3D" id="2.60.120.10">
    <property type="entry name" value="Jelly Rolls"/>
    <property type="match status" value="1"/>
</dbReference>
<dbReference type="Proteomes" id="UP000594638">
    <property type="component" value="Unassembled WGS sequence"/>
</dbReference>
<accession>A0A8S0QGX6</accession>